<dbReference type="CDD" id="cd13890">
    <property type="entry name" value="CuRO_3_CueO_FtsP"/>
    <property type="match status" value="1"/>
</dbReference>
<dbReference type="SUPFAM" id="SSF49503">
    <property type="entry name" value="Cupredoxins"/>
    <property type="match status" value="3"/>
</dbReference>
<evidence type="ECO:0000256" key="7">
    <source>
        <dbReference type="ARBA" id="ARBA00042896"/>
    </source>
</evidence>
<feature type="domain" description="Plastocyanin-like" evidence="12">
    <location>
        <begin position="98"/>
        <end position="210"/>
    </location>
</feature>
<dbReference type="Pfam" id="PF07731">
    <property type="entry name" value="Cu-oxidase_2"/>
    <property type="match status" value="1"/>
</dbReference>
<dbReference type="AlphaFoldDB" id="A0A9W6I6J0"/>
<comment type="similarity">
    <text evidence="1">Belongs to the multicopper oxidase family.</text>
</comment>
<evidence type="ECO:0000259" key="11">
    <source>
        <dbReference type="Pfam" id="PF07731"/>
    </source>
</evidence>
<evidence type="ECO:0000256" key="2">
    <source>
        <dbReference type="ARBA" id="ARBA00011245"/>
    </source>
</evidence>
<comment type="caution">
    <text evidence="13">The sequence shown here is derived from an EMBL/GenBank/DDBJ whole genome shotgun (WGS) entry which is preliminary data.</text>
</comment>
<dbReference type="InterPro" id="IPR002355">
    <property type="entry name" value="Cu_oxidase_Cu_BS"/>
</dbReference>
<dbReference type="InterPro" id="IPR045087">
    <property type="entry name" value="Cu-oxidase_fam"/>
</dbReference>
<evidence type="ECO:0000256" key="8">
    <source>
        <dbReference type="ARBA" id="ARBA00043090"/>
    </source>
</evidence>
<dbReference type="RefSeq" id="WP_271220649.1">
    <property type="nucleotide sequence ID" value="NZ_BAAAVD010000004.1"/>
</dbReference>
<evidence type="ECO:0000256" key="1">
    <source>
        <dbReference type="ARBA" id="ARBA00010609"/>
    </source>
</evidence>
<dbReference type="Pfam" id="PF00394">
    <property type="entry name" value="Cu-oxidase"/>
    <property type="match status" value="1"/>
</dbReference>
<dbReference type="InterPro" id="IPR006311">
    <property type="entry name" value="TAT_signal"/>
</dbReference>
<keyword evidence="14" id="KW-1185">Reference proteome</keyword>
<evidence type="ECO:0000256" key="5">
    <source>
        <dbReference type="ARBA" id="ARBA00038978"/>
    </source>
</evidence>
<feature type="domain" description="Plastocyanin-like" evidence="10">
    <location>
        <begin position="261"/>
        <end position="329"/>
    </location>
</feature>
<evidence type="ECO:0000256" key="6">
    <source>
        <dbReference type="ARBA" id="ARBA00041027"/>
    </source>
</evidence>
<dbReference type="EMBL" id="BSEV01000015">
    <property type="protein sequence ID" value="GLK12321.1"/>
    <property type="molecule type" value="Genomic_DNA"/>
</dbReference>
<comment type="catalytic activity">
    <reaction evidence="9">
        <text>4 Cu(+) + O2 + 4 H(+) = 4 Cu(2+) + 2 H2O</text>
        <dbReference type="Rhea" id="RHEA:30083"/>
        <dbReference type="ChEBI" id="CHEBI:15377"/>
        <dbReference type="ChEBI" id="CHEBI:15378"/>
        <dbReference type="ChEBI" id="CHEBI:15379"/>
        <dbReference type="ChEBI" id="CHEBI:29036"/>
        <dbReference type="ChEBI" id="CHEBI:49552"/>
        <dbReference type="EC" id="1.16.3.4"/>
    </reaction>
    <physiologicalReaction direction="left-to-right" evidence="9">
        <dbReference type="Rhea" id="RHEA:30084"/>
    </physiologicalReaction>
</comment>
<organism evidence="13 14">
    <name type="scientific">Streptosporangium carneum</name>
    <dbReference type="NCBI Taxonomy" id="47481"/>
    <lineage>
        <taxon>Bacteria</taxon>
        <taxon>Bacillati</taxon>
        <taxon>Actinomycetota</taxon>
        <taxon>Actinomycetes</taxon>
        <taxon>Streptosporangiales</taxon>
        <taxon>Streptosporangiaceae</taxon>
        <taxon>Streptosporangium</taxon>
    </lineage>
</organism>
<dbReference type="GO" id="GO:0016491">
    <property type="term" value="F:oxidoreductase activity"/>
    <property type="evidence" value="ECO:0007669"/>
    <property type="project" value="UniProtKB-KW"/>
</dbReference>
<evidence type="ECO:0000256" key="4">
    <source>
        <dbReference type="ARBA" id="ARBA00023002"/>
    </source>
</evidence>
<gene>
    <name evidence="13" type="ORF">GCM10017600_57300</name>
</gene>
<protein>
    <recommendedName>
        <fullName evidence="6">Multicopper oxidase CueO</fullName>
        <ecNumber evidence="5">1.16.3.4</ecNumber>
    </recommendedName>
    <alternativeName>
        <fullName evidence="7">Copper efflux oxidase</fullName>
    </alternativeName>
    <alternativeName>
        <fullName evidence="8">Cuprous oxidase</fullName>
    </alternativeName>
</protein>
<dbReference type="Pfam" id="PF07732">
    <property type="entry name" value="Cu-oxidase_3"/>
    <property type="match status" value="1"/>
</dbReference>
<evidence type="ECO:0000256" key="3">
    <source>
        <dbReference type="ARBA" id="ARBA00022723"/>
    </source>
</evidence>
<proteinExistence type="inferred from homology"/>
<dbReference type="GO" id="GO:0005507">
    <property type="term" value="F:copper ion binding"/>
    <property type="evidence" value="ECO:0007669"/>
    <property type="project" value="InterPro"/>
</dbReference>
<dbReference type="InterPro" id="IPR008972">
    <property type="entry name" value="Cupredoxin"/>
</dbReference>
<evidence type="ECO:0000259" key="10">
    <source>
        <dbReference type="Pfam" id="PF00394"/>
    </source>
</evidence>
<comment type="subunit">
    <text evidence="2">Monomer.</text>
</comment>
<keyword evidence="4" id="KW-0560">Oxidoreductase</keyword>
<reference evidence="13" key="2">
    <citation type="submission" date="2023-01" db="EMBL/GenBank/DDBJ databases">
        <authorList>
            <person name="Sun Q."/>
            <person name="Evtushenko L."/>
        </authorList>
    </citation>
    <scope>NUCLEOTIDE SEQUENCE</scope>
    <source>
        <strain evidence="13">VKM Ac-2007</strain>
    </source>
</reference>
<accession>A0A9W6I6J0</accession>
<dbReference type="EC" id="1.16.3.4" evidence="5"/>
<evidence type="ECO:0000313" key="14">
    <source>
        <dbReference type="Proteomes" id="UP001143474"/>
    </source>
</evidence>
<dbReference type="PANTHER" id="PTHR48267">
    <property type="entry name" value="CUPREDOXIN SUPERFAMILY PROTEIN"/>
    <property type="match status" value="1"/>
</dbReference>
<reference evidence="13" key="1">
    <citation type="journal article" date="2014" name="Int. J. Syst. Evol. Microbiol.">
        <title>Complete genome sequence of Corynebacterium casei LMG S-19264T (=DSM 44701T), isolated from a smear-ripened cheese.</title>
        <authorList>
            <consortium name="US DOE Joint Genome Institute (JGI-PGF)"/>
            <person name="Walter F."/>
            <person name="Albersmeier A."/>
            <person name="Kalinowski J."/>
            <person name="Ruckert C."/>
        </authorList>
    </citation>
    <scope>NUCLEOTIDE SEQUENCE</scope>
    <source>
        <strain evidence="13">VKM Ac-2007</strain>
    </source>
</reference>
<keyword evidence="3" id="KW-0479">Metal-binding</keyword>
<feature type="domain" description="Plastocyanin-like" evidence="11">
    <location>
        <begin position="393"/>
        <end position="498"/>
    </location>
</feature>
<dbReference type="InterPro" id="IPR011706">
    <property type="entry name" value="Cu-oxidase_C"/>
</dbReference>
<dbReference type="Gene3D" id="2.60.40.420">
    <property type="entry name" value="Cupredoxins - blue copper proteins"/>
    <property type="match status" value="3"/>
</dbReference>
<dbReference type="PROSITE" id="PS51318">
    <property type="entry name" value="TAT"/>
    <property type="match status" value="1"/>
</dbReference>
<dbReference type="Proteomes" id="UP001143474">
    <property type="component" value="Unassembled WGS sequence"/>
</dbReference>
<name>A0A9W6I6J0_9ACTN</name>
<dbReference type="PROSITE" id="PS00080">
    <property type="entry name" value="MULTICOPPER_OXIDASE2"/>
    <property type="match status" value="1"/>
</dbReference>
<evidence type="ECO:0000256" key="9">
    <source>
        <dbReference type="ARBA" id="ARBA00048092"/>
    </source>
</evidence>
<sequence length="500" mass="53944">MLNRRRLLTLGGLTLGGALGGAVLLQTGRDTPAIANQSGLPGHGAHHGAGAAGTGVKAAPAAARAAAPFSVQMPVPPVLRPTRSFPGVDVYQLALRPANAEILPGVNTPVLTYGGQFVGPTIRARTGRRVKITYANQLDRPTNVHLHGGHVPASSDGHPMDLIQPGQSQLYEYPNRQQGATLWYHDHAHHLEAEHVYRGLHGFYLIDDDAEKSLCLPSGQYDVPIMLRNALFDANGNLVSDTDPAERTTIIANGKVQPYFQVAARKYRFRLLNSATEGIFRLSLGDGTPLTQIASDGGLLPAPVSRNDLRITSGERVDVVVDFSRYPVGTQVFLNHTTGPVLRFDVVRQAPDNSRVPAQLRALPALPAATVVREVSLGTDFSGGGPIPVGVVSGKPFDPERVDIQIKRGTTEIWNVTNADGEYNFTHNFHMHLVQFRVLGRNGGPPTADDAGRKDTLIIPPGESVRVQATFSDYVGRYVYHCHFLEHSAIGMMAQMEIVP</sequence>
<evidence type="ECO:0000313" key="13">
    <source>
        <dbReference type="EMBL" id="GLK12321.1"/>
    </source>
</evidence>
<dbReference type="InterPro" id="IPR011707">
    <property type="entry name" value="Cu-oxidase-like_N"/>
</dbReference>
<evidence type="ECO:0000259" key="12">
    <source>
        <dbReference type="Pfam" id="PF07732"/>
    </source>
</evidence>
<dbReference type="PANTHER" id="PTHR48267:SF1">
    <property type="entry name" value="BILIRUBIN OXIDASE"/>
    <property type="match status" value="1"/>
</dbReference>
<dbReference type="InterPro" id="IPR001117">
    <property type="entry name" value="Cu-oxidase_2nd"/>
</dbReference>